<reference evidence="2" key="2">
    <citation type="journal article" date="2015" name="Data Brief">
        <title>Shoot transcriptome of the giant reed, Arundo donax.</title>
        <authorList>
            <person name="Barrero R.A."/>
            <person name="Guerrero F.D."/>
            <person name="Moolhuijzen P."/>
            <person name="Goolsby J.A."/>
            <person name="Tidwell J."/>
            <person name="Bellgard S.E."/>
            <person name="Bellgard M.I."/>
        </authorList>
    </citation>
    <scope>NUCLEOTIDE SEQUENCE</scope>
    <source>
        <tissue evidence="2">Shoot tissue taken approximately 20 cm above the soil surface</tissue>
    </source>
</reference>
<name>A0A0A9FEX0_ARUDO</name>
<reference evidence="2" key="1">
    <citation type="submission" date="2014-09" db="EMBL/GenBank/DDBJ databases">
        <authorList>
            <person name="Magalhaes I.L.F."/>
            <person name="Oliveira U."/>
            <person name="Santos F.R."/>
            <person name="Vidigal T.H.D.A."/>
            <person name="Brescovit A.D."/>
            <person name="Santos A.J."/>
        </authorList>
    </citation>
    <scope>NUCLEOTIDE SEQUENCE</scope>
    <source>
        <tissue evidence="2">Shoot tissue taken approximately 20 cm above the soil surface</tissue>
    </source>
</reference>
<evidence type="ECO:0000313" key="2">
    <source>
        <dbReference type="EMBL" id="JAE06818.1"/>
    </source>
</evidence>
<dbReference type="EMBL" id="GBRH01191078">
    <property type="protein sequence ID" value="JAE06818.1"/>
    <property type="molecule type" value="Transcribed_RNA"/>
</dbReference>
<proteinExistence type="predicted"/>
<dbReference type="AlphaFoldDB" id="A0A0A9FEX0"/>
<sequence length="64" mass="7324">MRSDREKCGVHSASPSTFHQQPHHGDLPKVGWLGWGHREVPATGGFVEEVCVLYFTLRRYSWIS</sequence>
<accession>A0A0A9FEX0</accession>
<organism evidence="2">
    <name type="scientific">Arundo donax</name>
    <name type="common">Giant reed</name>
    <name type="synonym">Donax arundinaceus</name>
    <dbReference type="NCBI Taxonomy" id="35708"/>
    <lineage>
        <taxon>Eukaryota</taxon>
        <taxon>Viridiplantae</taxon>
        <taxon>Streptophyta</taxon>
        <taxon>Embryophyta</taxon>
        <taxon>Tracheophyta</taxon>
        <taxon>Spermatophyta</taxon>
        <taxon>Magnoliopsida</taxon>
        <taxon>Liliopsida</taxon>
        <taxon>Poales</taxon>
        <taxon>Poaceae</taxon>
        <taxon>PACMAD clade</taxon>
        <taxon>Arundinoideae</taxon>
        <taxon>Arundineae</taxon>
        <taxon>Arundo</taxon>
    </lineage>
</organism>
<protein>
    <submittedName>
        <fullName evidence="2">Uncharacterized protein</fullName>
    </submittedName>
</protein>
<evidence type="ECO:0000256" key="1">
    <source>
        <dbReference type="SAM" id="MobiDB-lite"/>
    </source>
</evidence>
<feature type="region of interest" description="Disordered" evidence="1">
    <location>
        <begin position="1"/>
        <end position="25"/>
    </location>
</feature>